<evidence type="ECO:0000256" key="1">
    <source>
        <dbReference type="SAM" id="Coils"/>
    </source>
</evidence>
<gene>
    <name evidence="3" type="ORF">ENV67_08510</name>
</gene>
<proteinExistence type="predicted"/>
<reference evidence="3" key="1">
    <citation type="journal article" date="2020" name="mSystems">
        <title>Genome- and Community-Level Interaction Insights into Carbon Utilization and Element Cycling Functions of Hydrothermarchaeota in Hydrothermal Sediment.</title>
        <authorList>
            <person name="Zhou Z."/>
            <person name="Liu Y."/>
            <person name="Xu W."/>
            <person name="Pan J."/>
            <person name="Luo Z.H."/>
            <person name="Li M."/>
        </authorList>
    </citation>
    <scope>NUCLEOTIDE SEQUENCE [LARGE SCALE GENOMIC DNA]</scope>
    <source>
        <strain evidence="3">SpSt-780</strain>
    </source>
</reference>
<organism evidence="3">
    <name type="scientific">candidate division WOR-3 bacterium</name>
    <dbReference type="NCBI Taxonomy" id="2052148"/>
    <lineage>
        <taxon>Bacteria</taxon>
        <taxon>Bacteria division WOR-3</taxon>
    </lineage>
</organism>
<dbReference type="InterPro" id="IPR053959">
    <property type="entry name" value="YvlB/LiaX_N"/>
</dbReference>
<sequence>MDERLRVLKLLEEKKISVDEALRLLNALSRESKESKESMKERMEEEFNDIEMVIINSEEGDIELKEGDEFYVDCDGEYDFRREGKNGIINLEGDAEIIIKKGKKVFVSILYGDIEAYVSNDFACYSNYGDIELFVLEPINIDIKNSYGDTEVIYFKEPYAEFELVADYGDIDNEFEFSKGEKKVRIKNLYGDIEIRRK</sequence>
<dbReference type="AlphaFoldDB" id="A0A7C4YDS9"/>
<dbReference type="EMBL" id="DTHG01000102">
    <property type="protein sequence ID" value="HGW92560.1"/>
    <property type="molecule type" value="Genomic_DNA"/>
</dbReference>
<keyword evidence="1" id="KW-0175">Coiled coil</keyword>
<feature type="coiled-coil region" evidence="1">
    <location>
        <begin position="11"/>
        <end position="53"/>
    </location>
</feature>
<dbReference type="Pfam" id="PF22746">
    <property type="entry name" value="SHOCT-like_DUF2089-C"/>
    <property type="match status" value="1"/>
</dbReference>
<accession>A0A7C4YDS9</accession>
<name>A0A7C4YDS9_UNCW3</name>
<evidence type="ECO:0000259" key="2">
    <source>
        <dbReference type="Pfam" id="PF22746"/>
    </source>
</evidence>
<evidence type="ECO:0000313" key="3">
    <source>
        <dbReference type="EMBL" id="HGW92560.1"/>
    </source>
</evidence>
<protein>
    <recommendedName>
        <fullName evidence="2">YvlB/LiaX N-terminal domain-containing protein</fullName>
    </recommendedName>
</protein>
<comment type="caution">
    <text evidence="3">The sequence shown here is derived from an EMBL/GenBank/DDBJ whole genome shotgun (WGS) entry which is preliminary data.</text>
</comment>
<feature type="domain" description="YvlB/LiaX N-terminal" evidence="2">
    <location>
        <begin position="2"/>
        <end position="32"/>
    </location>
</feature>